<name>A0A9X1ZCQ1_9GAMM</name>
<dbReference type="FunFam" id="3.40.250.10:FF:000049">
    <property type="entry name" value="Phage shock protein E"/>
    <property type="match status" value="1"/>
</dbReference>
<evidence type="ECO:0000313" key="2">
    <source>
        <dbReference type="EMBL" id="MCL1139208.1"/>
    </source>
</evidence>
<dbReference type="Proteomes" id="UP001139293">
    <property type="component" value="Unassembled WGS sequence"/>
</dbReference>
<dbReference type="InterPro" id="IPR001763">
    <property type="entry name" value="Rhodanese-like_dom"/>
</dbReference>
<dbReference type="EMBL" id="JAKILB010000006">
    <property type="protein sequence ID" value="MCL1139208.1"/>
    <property type="molecule type" value="Genomic_DNA"/>
</dbReference>
<dbReference type="Pfam" id="PF00581">
    <property type="entry name" value="Rhodanese"/>
    <property type="match status" value="1"/>
</dbReference>
<proteinExistence type="predicted"/>
<sequence>MSNAFRLQFSQPKVMAFLLGLSLLLTVYSSVVSAAELDAKVAWQKIDSGALVIDVRTAEEFAQGHLPDAINIPYQQINQAFAQQEIAKDRSVVVYCRSGNRSGIADKMLENAGFTNVYNGGGYQTLMMEKR</sequence>
<dbReference type="Gene3D" id="3.40.250.10">
    <property type="entry name" value="Rhodanese-like domain"/>
    <property type="match status" value="1"/>
</dbReference>
<dbReference type="InterPro" id="IPR052367">
    <property type="entry name" value="Thiosulfate_ST/Rhodanese-like"/>
</dbReference>
<dbReference type="RefSeq" id="WP_248950387.1">
    <property type="nucleotide sequence ID" value="NZ_JAKILB010000006.1"/>
</dbReference>
<dbReference type="InterPro" id="IPR036873">
    <property type="entry name" value="Rhodanese-like_dom_sf"/>
</dbReference>
<dbReference type="PROSITE" id="PS50206">
    <property type="entry name" value="RHODANESE_3"/>
    <property type="match status" value="1"/>
</dbReference>
<accession>A0A9X1ZCQ1</accession>
<keyword evidence="3" id="KW-1185">Reference proteome</keyword>
<organism evidence="2 3">
    <name type="scientific">Shewanella pneumatophori</name>
    <dbReference type="NCBI Taxonomy" id="314092"/>
    <lineage>
        <taxon>Bacteria</taxon>
        <taxon>Pseudomonadati</taxon>
        <taxon>Pseudomonadota</taxon>
        <taxon>Gammaproteobacteria</taxon>
        <taxon>Alteromonadales</taxon>
        <taxon>Shewanellaceae</taxon>
        <taxon>Shewanella</taxon>
    </lineage>
</organism>
<feature type="domain" description="Rhodanese" evidence="1">
    <location>
        <begin position="46"/>
        <end position="131"/>
    </location>
</feature>
<protein>
    <submittedName>
        <fullName evidence="2">Rhodanese-like domain-containing protein</fullName>
    </submittedName>
</protein>
<gene>
    <name evidence="2" type="ORF">L2740_11720</name>
</gene>
<dbReference type="SMART" id="SM00450">
    <property type="entry name" value="RHOD"/>
    <property type="match status" value="1"/>
</dbReference>
<dbReference type="PANTHER" id="PTHR45431">
    <property type="entry name" value="RHODANESE-LIKE DOMAIN-CONTAINING PROTEIN 15, CHLOROPLASTIC"/>
    <property type="match status" value="1"/>
</dbReference>
<dbReference type="SUPFAM" id="SSF52821">
    <property type="entry name" value="Rhodanese/Cell cycle control phosphatase"/>
    <property type="match status" value="1"/>
</dbReference>
<dbReference type="PANTHER" id="PTHR45431:SF3">
    <property type="entry name" value="RHODANESE-LIKE DOMAIN-CONTAINING PROTEIN 15, CHLOROPLASTIC"/>
    <property type="match status" value="1"/>
</dbReference>
<dbReference type="CDD" id="cd00158">
    <property type="entry name" value="RHOD"/>
    <property type="match status" value="1"/>
</dbReference>
<reference evidence="2" key="1">
    <citation type="submission" date="2022-01" db="EMBL/GenBank/DDBJ databases">
        <title>Whole genome-based taxonomy of the Shewanellaceae.</title>
        <authorList>
            <person name="Martin-Rodriguez A.J."/>
        </authorList>
    </citation>
    <scope>NUCLEOTIDE SEQUENCE</scope>
    <source>
        <strain evidence="2">KCTC 23973</strain>
    </source>
</reference>
<evidence type="ECO:0000259" key="1">
    <source>
        <dbReference type="PROSITE" id="PS50206"/>
    </source>
</evidence>
<comment type="caution">
    <text evidence="2">The sequence shown here is derived from an EMBL/GenBank/DDBJ whole genome shotgun (WGS) entry which is preliminary data.</text>
</comment>
<dbReference type="AlphaFoldDB" id="A0A9X1ZCQ1"/>
<evidence type="ECO:0000313" key="3">
    <source>
        <dbReference type="Proteomes" id="UP001139293"/>
    </source>
</evidence>